<accession>A0A918CMN4</accession>
<proteinExistence type="predicted"/>
<feature type="region of interest" description="Disordered" evidence="1">
    <location>
        <begin position="1"/>
        <end position="42"/>
    </location>
</feature>
<name>A0A918CMN4_9ACTN</name>
<protein>
    <submittedName>
        <fullName evidence="2">Uncharacterized protein</fullName>
    </submittedName>
</protein>
<reference evidence="2" key="2">
    <citation type="submission" date="2020-09" db="EMBL/GenBank/DDBJ databases">
        <authorList>
            <person name="Sun Q."/>
            <person name="Ohkuma M."/>
        </authorList>
    </citation>
    <scope>NUCLEOTIDE SEQUENCE</scope>
    <source>
        <strain evidence="2">JCM 4346</strain>
    </source>
</reference>
<evidence type="ECO:0000313" key="3">
    <source>
        <dbReference type="Proteomes" id="UP000658320"/>
    </source>
</evidence>
<keyword evidence="3" id="KW-1185">Reference proteome</keyword>
<dbReference type="Proteomes" id="UP000658320">
    <property type="component" value="Unassembled WGS sequence"/>
</dbReference>
<feature type="region of interest" description="Disordered" evidence="1">
    <location>
        <begin position="55"/>
        <end position="79"/>
    </location>
</feature>
<evidence type="ECO:0000313" key="2">
    <source>
        <dbReference type="EMBL" id="GGR31061.1"/>
    </source>
</evidence>
<organism evidence="2 3">
    <name type="scientific">Streptomyces aurantiogriseus</name>
    <dbReference type="NCBI Taxonomy" id="66870"/>
    <lineage>
        <taxon>Bacteria</taxon>
        <taxon>Bacillati</taxon>
        <taxon>Actinomycetota</taxon>
        <taxon>Actinomycetes</taxon>
        <taxon>Kitasatosporales</taxon>
        <taxon>Streptomycetaceae</taxon>
        <taxon>Streptomyces</taxon>
    </lineage>
</organism>
<evidence type="ECO:0000256" key="1">
    <source>
        <dbReference type="SAM" id="MobiDB-lite"/>
    </source>
</evidence>
<reference evidence="2" key="1">
    <citation type="journal article" date="2014" name="Int. J. Syst. Evol. Microbiol.">
        <title>Complete genome sequence of Corynebacterium casei LMG S-19264T (=DSM 44701T), isolated from a smear-ripened cheese.</title>
        <authorList>
            <consortium name="US DOE Joint Genome Institute (JGI-PGF)"/>
            <person name="Walter F."/>
            <person name="Albersmeier A."/>
            <person name="Kalinowski J."/>
            <person name="Ruckert C."/>
        </authorList>
    </citation>
    <scope>NUCLEOTIDE SEQUENCE</scope>
    <source>
        <strain evidence="2">JCM 4346</strain>
    </source>
</reference>
<sequence>MADVRGYGTNDGVHGGMRDCRDERAEGRDGRRSTGSFGRGVDALDRAHPSAWTSACTGSADRGCDGGRVGGEPGASIGRLTARQMWPTTSGADMTGFHGAAYAYRIFPSKETG</sequence>
<comment type="caution">
    <text evidence="2">The sequence shown here is derived from an EMBL/GenBank/DDBJ whole genome shotgun (WGS) entry which is preliminary data.</text>
</comment>
<feature type="compositionally biased region" description="Basic and acidic residues" evidence="1">
    <location>
        <begin position="16"/>
        <end position="32"/>
    </location>
</feature>
<dbReference type="EMBL" id="BMSX01000013">
    <property type="protein sequence ID" value="GGR31061.1"/>
    <property type="molecule type" value="Genomic_DNA"/>
</dbReference>
<gene>
    <name evidence="2" type="ORF">GCM10010251_53980</name>
</gene>
<dbReference type="AlphaFoldDB" id="A0A918CMN4"/>